<dbReference type="OrthoDB" id="7847955at2"/>
<feature type="domain" description="Glycosyl transferase family 1" evidence="1">
    <location>
        <begin position="210"/>
        <end position="355"/>
    </location>
</feature>
<dbReference type="PANTHER" id="PTHR45947">
    <property type="entry name" value="SULFOQUINOVOSYL TRANSFERASE SQD2"/>
    <property type="match status" value="1"/>
</dbReference>
<dbReference type="PANTHER" id="PTHR45947:SF13">
    <property type="entry name" value="TRANSFERASE"/>
    <property type="match status" value="1"/>
</dbReference>
<evidence type="ECO:0000259" key="2">
    <source>
        <dbReference type="Pfam" id="PF13439"/>
    </source>
</evidence>
<proteinExistence type="predicted"/>
<dbReference type="InterPro" id="IPR050194">
    <property type="entry name" value="Glycosyltransferase_grp1"/>
</dbReference>
<evidence type="ECO:0000313" key="4">
    <source>
        <dbReference type="Proteomes" id="UP000194664"/>
    </source>
</evidence>
<dbReference type="EMBL" id="MSPP01000001">
    <property type="protein sequence ID" value="OUD10444.1"/>
    <property type="molecule type" value="Genomic_DNA"/>
</dbReference>
<gene>
    <name evidence="3" type="ORF">BVC71_02785</name>
</gene>
<sequence length="390" mass="42825">MKILILHNSYKQRGGEDTVVEQEEQLLKSGDHEVKSFRFSNDSISGNIQKIITFASIQKNHKSVREVINICEEFKPDVVHIHNFFPLLSPAAHIAAAKSGAAVVQTLHNFRLLCAGAMFLRDGVVCEDCLGNSRLAAIKNSCYRDSKIASAAVVAMQRATLGSENWLSSVDKFIALTEFGKSKFIQGGLPPTKIAVKPNFVSSIDPGPPIQDRQGSALFVGRLSSEKGVRRLVEAWKSLPDVPLDIVGSGPEENWLRENAPPHVSILGAKPRNQVIEKLQNARLLVFPSIWYEGFPMTIAEALACGTPILAANIGAAHEILNDEKCGALYKSDDSLALIKNAATLLNGDLQRKSVNARERFEGLYSAETNLKLIEDIYVEAIANRNRMVR</sequence>
<evidence type="ECO:0008006" key="5">
    <source>
        <dbReference type="Google" id="ProtNLM"/>
    </source>
</evidence>
<dbReference type="InterPro" id="IPR028098">
    <property type="entry name" value="Glyco_trans_4-like_N"/>
</dbReference>
<feature type="domain" description="Glycosyltransferase subfamily 4-like N-terminal" evidence="2">
    <location>
        <begin position="48"/>
        <end position="201"/>
    </location>
</feature>
<name>A0A251X299_9RHOB</name>
<protein>
    <recommendedName>
        <fullName evidence="5">Glycosyl transferase family 1</fullName>
    </recommendedName>
</protein>
<accession>A0A251X299</accession>
<dbReference type="InterPro" id="IPR001296">
    <property type="entry name" value="Glyco_trans_1"/>
</dbReference>
<reference evidence="3 4" key="1">
    <citation type="submission" date="2016-12" db="EMBL/GenBank/DDBJ databases">
        <title>The draft genome sequence of HSLHS2.</title>
        <authorList>
            <person name="Hu D."/>
            <person name="Wang L."/>
            <person name="Shao Z."/>
        </authorList>
    </citation>
    <scope>NUCLEOTIDE SEQUENCE [LARGE SCALE GENOMIC DNA]</scope>
    <source>
        <strain evidence="3">MCCC 1A06712</strain>
    </source>
</reference>
<dbReference type="GO" id="GO:0016757">
    <property type="term" value="F:glycosyltransferase activity"/>
    <property type="evidence" value="ECO:0007669"/>
    <property type="project" value="InterPro"/>
</dbReference>
<dbReference type="CDD" id="cd03801">
    <property type="entry name" value="GT4_PimA-like"/>
    <property type="match status" value="1"/>
</dbReference>
<dbReference type="Proteomes" id="UP000194664">
    <property type="component" value="Unassembled WGS sequence"/>
</dbReference>
<dbReference type="AlphaFoldDB" id="A0A251X299"/>
<dbReference type="Pfam" id="PF13439">
    <property type="entry name" value="Glyco_transf_4"/>
    <property type="match status" value="1"/>
</dbReference>
<dbReference type="Gene3D" id="3.40.50.2000">
    <property type="entry name" value="Glycogen Phosphorylase B"/>
    <property type="match status" value="2"/>
</dbReference>
<comment type="caution">
    <text evidence="3">The sequence shown here is derived from an EMBL/GenBank/DDBJ whole genome shotgun (WGS) entry which is preliminary data.</text>
</comment>
<organism evidence="3 4">
    <name type="scientific">Marivivens niveibacter</name>
    <dbReference type="NCBI Taxonomy" id="1930667"/>
    <lineage>
        <taxon>Bacteria</taxon>
        <taxon>Pseudomonadati</taxon>
        <taxon>Pseudomonadota</taxon>
        <taxon>Alphaproteobacteria</taxon>
        <taxon>Rhodobacterales</taxon>
        <taxon>Paracoccaceae</taxon>
        <taxon>Marivivens group</taxon>
        <taxon>Marivivens</taxon>
    </lineage>
</organism>
<evidence type="ECO:0000313" key="3">
    <source>
        <dbReference type="EMBL" id="OUD10444.1"/>
    </source>
</evidence>
<dbReference type="Pfam" id="PF00534">
    <property type="entry name" value="Glycos_transf_1"/>
    <property type="match status" value="1"/>
</dbReference>
<dbReference type="RefSeq" id="WP_086450094.1">
    <property type="nucleotide sequence ID" value="NZ_MSPP01000001.1"/>
</dbReference>
<evidence type="ECO:0000259" key="1">
    <source>
        <dbReference type="Pfam" id="PF00534"/>
    </source>
</evidence>
<dbReference type="SUPFAM" id="SSF53756">
    <property type="entry name" value="UDP-Glycosyltransferase/glycogen phosphorylase"/>
    <property type="match status" value="1"/>
</dbReference>
<keyword evidence="4" id="KW-1185">Reference proteome</keyword>